<evidence type="ECO:0000313" key="3">
    <source>
        <dbReference type="Proteomes" id="UP001156670"/>
    </source>
</evidence>
<reference evidence="3" key="1">
    <citation type="journal article" date="2019" name="Int. J. Syst. Evol. Microbiol.">
        <title>The Global Catalogue of Microorganisms (GCM) 10K type strain sequencing project: providing services to taxonomists for standard genome sequencing and annotation.</title>
        <authorList>
            <consortium name="The Broad Institute Genomics Platform"/>
            <consortium name="The Broad Institute Genome Sequencing Center for Infectious Disease"/>
            <person name="Wu L."/>
            <person name="Ma J."/>
        </authorList>
    </citation>
    <scope>NUCLEOTIDE SEQUENCE [LARGE SCALE GENOMIC DNA]</scope>
    <source>
        <strain evidence="3">NBRC 111980</strain>
    </source>
</reference>
<organism evidence="2 3">
    <name type="scientific">Dyella acidisoli</name>
    <dbReference type="NCBI Taxonomy" id="1867834"/>
    <lineage>
        <taxon>Bacteria</taxon>
        <taxon>Pseudomonadati</taxon>
        <taxon>Pseudomonadota</taxon>
        <taxon>Gammaproteobacteria</taxon>
        <taxon>Lysobacterales</taxon>
        <taxon>Rhodanobacteraceae</taxon>
        <taxon>Dyella</taxon>
    </lineage>
</organism>
<dbReference type="Proteomes" id="UP001156670">
    <property type="component" value="Unassembled WGS sequence"/>
</dbReference>
<feature type="chain" id="PRO_5045316194" evidence="1">
    <location>
        <begin position="36"/>
        <end position="450"/>
    </location>
</feature>
<keyword evidence="1" id="KW-0732">Signal</keyword>
<protein>
    <submittedName>
        <fullName evidence="2">Cytochrome c</fullName>
    </submittedName>
</protein>
<gene>
    <name evidence="2" type="ORF">GCM10007901_40100</name>
</gene>
<evidence type="ECO:0000313" key="2">
    <source>
        <dbReference type="EMBL" id="GLQ95057.1"/>
    </source>
</evidence>
<proteinExistence type="predicted"/>
<dbReference type="EMBL" id="BSOB01000053">
    <property type="protein sequence ID" value="GLQ95057.1"/>
    <property type="molecule type" value="Genomic_DNA"/>
</dbReference>
<sequence>MSTFLHNRAPSRPGKQLWWYGLAALPLFACTTAQAVPAYARQTGSACADCHAGSYGPGLTPYGMRFKMNGYTDTDGKGTKIPAAVQINGTRTVPATGKSSNLLSSADIYLAGRVSDQVGGFVKVSINNNGQDKFNTQLSDVDLRFVAKDLKLGGKEALVGVSVNNDPGFNDPINALPASMQNGPPTVSGSLLNPSSSNTLAHRVIGASVYALYDKNWYGELGTYNSLPTSMQYDLGYSLGGDPGKLSNTVYGRFAYMKELKRPHQFFSAGLVGLTTDRQLPRSGPSEHLTDLGYDVTYQFLGNRENIIQFAYVNIMERRRYATTPAGSLPGLFALPRGVVHDQTAQLTYVFKQTYGVIIAHMVSTGTHDIVRYVPYGQPETNSNSFTVFWTPFGKDDSFTSIANLRLAAEWFRFNKFNGSSTNIFGVPANGTGTNARDFNAFLLFASVAF</sequence>
<comment type="caution">
    <text evidence="2">The sequence shown here is derived from an EMBL/GenBank/DDBJ whole genome shotgun (WGS) entry which is preliminary data.</text>
</comment>
<name>A0ABQ5XWB9_9GAMM</name>
<keyword evidence="3" id="KW-1185">Reference proteome</keyword>
<dbReference type="RefSeq" id="WP_284322742.1">
    <property type="nucleotide sequence ID" value="NZ_BSOB01000053.1"/>
</dbReference>
<feature type="signal peptide" evidence="1">
    <location>
        <begin position="1"/>
        <end position="35"/>
    </location>
</feature>
<accession>A0ABQ5XWB9</accession>
<evidence type="ECO:0000256" key="1">
    <source>
        <dbReference type="SAM" id="SignalP"/>
    </source>
</evidence>